<reference evidence="2" key="1">
    <citation type="journal article" date="2019" name="Int. J. Syst. Evol. Microbiol.">
        <title>The Global Catalogue of Microorganisms (GCM) 10K type strain sequencing project: providing services to taxonomists for standard genome sequencing and annotation.</title>
        <authorList>
            <consortium name="The Broad Institute Genomics Platform"/>
            <consortium name="The Broad Institute Genome Sequencing Center for Infectious Disease"/>
            <person name="Wu L."/>
            <person name="Ma J."/>
        </authorList>
    </citation>
    <scope>NUCLEOTIDE SEQUENCE [LARGE SCALE GENOMIC DNA]</scope>
    <source>
        <strain evidence="2">CCUG 63830</strain>
    </source>
</reference>
<name>A0ABW1ZFK9_9DEIO</name>
<gene>
    <name evidence="1" type="ORF">ACFP90_04255</name>
</gene>
<evidence type="ECO:0000313" key="1">
    <source>
        <dbReference type="EMBL" id="MFC6659664.1"/>
    </source>
</evidence>
<keyword evidence="2" id="KW-1185">Reference proteome</keyword>
<dbReference type="EMBL" id="JBHSWB010000001">
    <property type="protein sequence ID" value="MFC6659664.1"/>
    <property type="molecule type" value="Genomic_DNA"/>
</dbReference>
<accession>A0ABW1ZFK9</accession>
<dbReference type="Proteomes" id="UP001596317">
    <property type="component" value="Unassembled WGS sequence"/>
</dbReference>
<dbReference type="RefSeq" id="WP_380054314.1">
    <property type="nucleotide sequence ID" value="NZ_JBHSWB010000001.1"/>
</dbReference>
<comment type="caution">
    <text evidence="1">The sequence shown here is derived from an EMBL/GenBank/DDBJ whole genome shotgun (WGS) entry which is preliminary data.</text>
</comment>
<evidence type="ECO:0000313" key="2">
    <source>
        <dbReference type="Proteomes" id="UP001596317"/>
    </source>
</evidence>
<protein>
    <submittedName>
        <fullName evidence="1">Uncharacterized protein</fullName>
    </submittedName>
</protein>
<organism evidence="1 2">
    <name type="scientific">Deinococcus multiflagellatus</name>
    <dbReference type="NCBI Taxonomy" id="1656887"/>
    <lineage>
        <taxon>Bacteria</taxon>
        <taxon>Thermotogati</taxon>
        <taxon>Deinococcota</taxon>
        <taxon>Deinococci</taxon>
        <taxon>Deinococcales</taxon>
        <taxon>Deinococcaceae</taxon>
        <taxon>Deinococcus</taxon>
    </lineage>
</organism>
<sequence length="134" mass="14338">MSAILVLIVIFAGIAGIVYVDNTTKRGRALPAGRRAALPEPAAAPALPAPIPDAAETLALRLPEPARTQAWALLCRVADALAHEGNDARTTFLLTQTRAEYLPETLRAYLQLTPEARGCCCARASRPRCCCRSN</sequence>
<proteinExistence type="predicted"/>